<reference evidence="2 3" key="1">
    <citation type="submission" date="2018-12" db="EMBL/GenBank/DDBJ databases">
        <authorList>
            <consortium name="Pathogen Informatics"/>
        </authorList>
    </citation>
    <scope>NUCLEOTIDE SEQUENCE [LARGE SCALE GENOMIC DNA]</scope>
    <source>
        <strain evidence="2 3">NCTC9695</strain>
    </source>
</reference>
<evidence type="ECO:0000313" key="3">
    <source>
        <dbReference type="Proteomes" id="UP000275777"/>
    </source>
</evidence>
<proteinExistence type="predicted"/>
<keyword evidence="1" id="KW-0175">Coiled coil</keyword>
<feature type="coiled-coil region" evidence="1">
    <location>
        <begin position="81"/>
        <end position="136"/>
    </location>
</feature>
<organism evidence="2 3">
    <name type="scientific">Chromobacterium violaceum</name>
    <dbReference type="NCBI Taxonomy" id="536"/>
    <lineage>
        <taxon>Bacteria</taxon>
        <taxon>Pseudomonadati</taxon>
        <taxon>Pseudomonadota</taxon>
        <taxon>Betaproteobacteria</taxon>
        <taxon>Neisseriales</taxon>
        <taxon>Chromobacteriaceae</taxon>
        <taxon>Chromobacterium</taxon>
    </lineage>
</organism>
<dbReference type="Proteomes" id="UP000275777">
    <property type="component" value="Chromosome"/>
</dbReference>
<sequence>MENIQQGNFSIIAIALEDSVQKLKESQKEAAENILRSIKDTVTRMEVISSRKEQEATLAQQHVKNDVSEILIREGEIRNSIAQVNLEINDFQVNIASKEQNKTELSNQINSLSWQLQSVETDLRRHRAKLDELNDTSVGSIFRSFFSLGLDRAAMGIAALIDDDAGRISSLREEIKRLQEERYTHEVQAVITSQILNHLYEKKNSSMRLISEFEVREKQLQMEERQSRRRLVYFTEISLFYGKLSLLLKQVDHRVEDVADIVGELNSTTPTIISFDPSNETLLTLRASLEQFDAFLQHGAALITS</sequence>
<feature type="coiled-coil region" evidence="1">
    <location>
        <begin position="161"/>
        <end position="188"/>
    </location>
</feature>
<accession>A0A3S4HG33</accession>
<dbReference type="AlphaFoldDB" id="A0A3S4HG33"/>
<protein>
    <submittedName>
        <fullName evidence="2">Chromosome segregation protein</fullName>
    </submittedName>
</protein>
<dbReference type="EMBL" id="LR134182">
    <property type="protein sequence ID" value="VEB41056.1"/>
    <property type="molecule type" value="Genomic_DNA"/>
</dbReference>
<name>A0A3S4HG33_CHRVL</name>
<evidence type="ECO:0000313" key="2">
    <source>
        <dbReference type="EMBL" id="VEB41056.1"/>
    </source>
</evidence>
<dbReference type="SUPFAM" id="SSF58100">
    <property type="entry name" value="Bacterial hemolysins"/>
    <property type="match status" value="1"/>
</dbReference>
<gene>
    <name evidence="2" type="ORF">NCTC9695_01470</name>
</gene>
<evidence type="ECO:0000256" key="1">
    <source>
        <dbReference type="SAM" id="Coils"/>
    </source>
</evidence>